<reference evidence="2" key="1">
    <citation type="journal article" date="2017" name="Genome Biol.">
        <title>Comparative genomics reveals high biological diversity and specific adaptations in the industrially and medically important fungal genus Aspergillus.</title>
        <authorList>
            <person name="de Vries R.P."/>
            <person name="Riley R."/>
            <person name="Wiebenga A."/>
            <person name="Aguilar-Osorio G."/>
            <person name="Amillis S."/>
            <person name="Uchima C.A."/>
            <person name="Anderluh G."/>
            <person name="Asadollahi M."/>
            <person name="Askin M."/>
            <person name="Barry K."/>
            <person name="Battaglia E."/>
            <person name="Bayram O."/>
            <person name="Benocci T."/>
            <person name="Braus-Stromeyer S.A."/>
            <person name="Caldana C."/>
            <person name="Canovas D."/>
            <person name="Cerqueira G.C."/>
            <person name="Chen F."/>
            <person name="Chen W."/>
            <person name="Choi C."/>
            <person name="Clum A."/>
            <person name="Dos Santos R.A."/>
            <person name="Damasio A.R."/>
            <person name="Diallinas G."/>
            <person name="Emri T."/>
            <person name="Fekete E."/>
            <person name="Flipphi M."/>
            <person name="Freyberg S."/>
            <person name="Gallo A."/>
            <person name="Gournas C."/>
            <person name="Habgood R."/>
            <person name="Hainaut M."/>
            <person name="Harispe M.L."/>
            <person name="Henrissat B."/>
            <person name="Hilden K.S."/>
            <person name="Hope R."/>
            <person name="Hossain A."/>
            <person name="Karabika E."/>
            <person name="Karaffa L."/>
            <person name="Karanyi Z."/>
            <person name="Krasevec N."/>
            <person name="Kuo A."/>
            <person name="Kusch H."/>
            <person name="LaButti K."/>
            <person name="Lagendijk E.L."/>
            <person name="Lapidus A."/>
            <person name="Levasseur A."/>
            <person name="Lindquist E."/>
            <person name="Lipzen A."/>
            <person name="Logrieco A.F."/>
            <person name="MacCabe A."/>
            <person name="Maekelae M.R."/>
            <person name="Malavazi I."/>
            <person name="Melin P."/>
            <person name="Meyer V."/>
            <person name="Mielnichuk N."/>
            <person name="Miskei M."/>
            <person name="Molnar A.P."/>
            <person name="Mule G."/>
            <person name="Ngan C.Y."/>
            <person name="Orejas M."/>
            <person name="Orosz E."/>
            <person name="Ouedraogo J.P."/>
            <person name="Overkamp K.M."/>
            <person name="Park H.-S."/>
            <person name="Perrone G."/>
            <person name="Piumi F."/>
            <person name="Punt P.J."/>
            <person name="Ram A.F."/>
            <person name="Ramon A."/>
            <person name="Rauscher S."/>
            <person name="Record E."/>
            <person name="Riano-Pachon D.M."/>
            <person name="Robert V."/>
            <person name="Roehrig J."/>
            <person name="Ruller R."/>
            <person name="Salamov A."/>
            <person name="Salih N.S."/>
            <person name="Samson R.A."/>
            <person name="Sandor E."/>
            <person name="Sanguinetti M."/>
            <person name="Schuetze T."/>
            <person name="Sepcic K."/>
            <person name="Shelest E."/>
            <person name="Sherlock G."/>
            <person name="Sophianopoulou V."/>
            <person name="Squina F.M."/>
            <person name="Sun H."/>
            <person name="Susca A."/>
            <person name="Todd R.B."/>
            <person name="Tsang A."/>
            <person name="Unkles S.E."/>
            <person name="van de Wiele N."/>
            <person name="van Rossen-Uffink D."/>
            <person name="Oliveira J.V."/>
            <person name="Vesth T.C."/>
            <person name="Visser J."/>
            <person name="Yu J.-H."/>
            <person name="Zhou M."/>
            <person name="Andersen M.R."/>
            <person name="Archer D.B."/>
            <person name="Baker S.E."/>
            <person name="Benoit I."/>
            <person name="Brakhage A.A."/>
            <person name="Braus G.H."/>
            <person name="Fischer R."/>
            <person name="Frisvad J.C."/>
            <person name="Goldman G.H."/>
            <person name="Houbraken J."/>
            <person name="Oakley B."/>
            <person name="Pocsi I."/>
            <person name="Scazzocchio C."/>
            <person name="Seiboth B."/>
            <person name="vanKuyk P.A."/>
            <person name="Wortman J."/>
            <person name="Dyer P.S."/>
            <person name="Grigoriev I.V."/>
        </authorList>
    </citation>
    <scope>NUCLEOTIDE SEQUENCE [LARGE SCALE GENOMIC DNA]</scope>
    <source>
        <strain evidence="2">ATCC 16872 / CBS 172.66 / WB 5094</strain>
    </source>
</reference>
<accession>A0A1L9X324</accession>
<proteinExistence type="predicted"/>
<dbReference type="EMBL" id="KV878972">
    <property type="protein sequence ID" value="OJK02880.1"/>
    <property type="molecule type" value="Genomic_DNA"/>
</dbReference>
<dbReference type="Gene3D" id="3.20.20.140">
    <property type="entry name" value="Metal-dependent hydrolases"/>
    <property type="match status" value="1"/>
</dbReference>
<evidence type="ECO:0000313" key="1">
    <source>
        <dbReference type="EMBL" id="OJK02880.1"/>
    </source>
</evidence>
<evidence type="ECO:0000313" key="2">
    <source>
        <dbReference type="Proteomes" id="UP000184546"/>
    </source>
</evidence>
<gene>
    <name evidence="1" type="ORF">ASPACDRAFT_24480</name>
</gene>
<dbReference type="InterPro" id="IPR052349">
    <property type="entry name" value="Metallo-hydrolase_Enzymes"/>
</dbReference>
<protein>
    <recommendedName>
        <fullName evidence="3">Amidohydrolase-related domain-containing protein</fullName>
    </recommendedName>
</protein>
<evidence type="ECO:0008006" key="3">
    <source>
        <dbReference type="Google" id="ProtNLM"/>
    </source>
</evidence>
<dbReference type="RefSeq" id="XP_020059219.1">
    <property type="nucleotide sequence ID" value="XM_020199271.1"/>
</dbReference>
<dbReference type="GO" id="GO:0016814">
    <property type="term" value="F:hydrolase activity, acting on carbon-nitrogen (but not peptide) bonds, in cyclic amidines"/>
    <property type="evidence" value="ECO:0007669"/>
    <property type="project" value="TreeGrafter"/>
</dbReference>
<dbReference type="OMA" id="MGYDQIN"/>
<dbReference type="VEuPathDB" id="FungiDB:ASPACDRAFT_24480"/>
<dbReference type="GeneID" id="30973085"/>
<name>A0A1L9X324_ASPA1</name>
<dbReference type="PANTHER" id="PTHR32027:SF0">
    <property type="entry name" value="CYTOSINE DEAMINASE"/>
    <property type="match status" value="1"/>
</dbReference>
<dbReference type="AlphaFoldDB" id="A0A1L9X324"/>
<sequence length="450" mass="49298">MPPPTLKPVPIIENARLPGSDSTWDISIDNDQGIIKTITPHKGESYTAASRAPLALPALTHPHIHLDKAYIHNAPDYAHLLPSSGSFAEALSFTTQAKRQFTQTDLLKRGEWLLAGAVTAGVTAMRAFVEVDQTVGFTCLDAGAILKEIWKKACTVQLVSFAQDPIFSGEHGEENRRLMEEAIRRPQVDVIGTTPYVESTVEAAKRNIEWAVERGLKYGKHVDFHLDYNLDPATEALVWFVLRTLREKGWSAQSTPKRVMLGHCTRLTLFTHDEWTRLAKEIKDHDLPVSFVGLPTSDLYMASPPSRGSADQPRGTLPVVDMIDKHKLDAVIGINNVGNAFTPWGSEDPLSLACLGVGIYQAGTQAHAELLYECVSTRARAAIGLSSHDTGLELKCASCADILLFHEVDETGCGAMRPRHGIAGIVWDPPAKMSRRVISSGRLNVSLPCF</sequence>
<dbReference type="Proteomes" id="UP000184546">
    <property type="component" value="Unassembled WGS sequence"/>
</dbReference>
<dbReference type="SUPFAM" id="SSF51556">
    <property type="entry name" value="Metallo-dependent hydrolases"/>
    <property type="match status" value="1"/>
</dbReference>
<dbReference type="OrthoDB" id="10266980at2759"/>
<organism evidence="1 2">
    <name type="scientific">Aspergillus aculeatus (strain ATCC 16872 / CBS 172.66 / WB 5094)</name>
    <dbReference type="NCBI Taxonomy" id="690307"/>
    <lineage>
        <taxon>Eukaryota</taxon>
        <taxon>Fungi</taxon>
        <taxon>Dikarya</taxon>
        <taxon>Ascomycota</taxon>
        <taxon>Pezizomycotina</taxon>
        <taxon>Eurotiomycetes</taxon>
        <taxon>Eurotiomycetidae</taxon>
        <taxon>Eurotiales</taxon>
        <taxon>Aspergillaceae</taxon>
        <taxon>Aspergillus</taxon>
        <taxon>Aspergillus subgen. Circumdati</taxon>
    </lineage>
</organism>
<dbReference type="PANTHER" id="PTHR32027">
    <property type="entry name" value="CYTOSINE DEAMINASE"/>
    <property type="match status" value="1"/>
</dbReference>
<dbReference type="STRING" id="690307.A0A1L9X324"/>
<dbReference type="InterPro" id="IPR032466">
    <property type="entry name" value="Metal_Hydrolase"/>
</dbReference>
<keyword evidence="2" id="KW-1185">Reference proteome</keyword>